<evidence type="ECO:0000256" key="1">
    <source>
        <dbReference type="ARBA" id="ARBA00023015"/>
    </source>
</evidence>
<organism evidence="6 7">
    <name type="scientific">Tumebacillus amylolyticus</name>
    <dbReference type="NCBI Taxonomy" id="2801339"/>
    <lineage>
        <taxon>Bacteria</taxon>
        <taxon>Bacillati</taxon>
        <taxon>Bacillota</taxon>
        <taxon>Bacilli</taxon>
        <taxon>Bacillales</taxon>
        <taxon>Alicyclobacillaceae</taxon>
        <taxon>Tumebacillus</taxon>
    </lineage>
</organism>
<dbReference type="InterPro" id="IPR007624">
    <property type="entry name" value="RNA_pol_sigma70_r3"/>
</dbReference>
<reference evidence="6 7" key="1">
    <citation type="submission" date="2021-01" db="EMBL/GenBank/DDBJ databases">
        <title>Tumebacillus sp. strain ITR2 16S ribosomal RNA gene Genome sequencing and assembly.</title>
        <authorList>
            <person name="Kang M."/>
        </authorList>
    </citation>
    <scope>NUCLEOTIDE SEQUENCE [LARGE SCALE GENOMIC DNA]</scope>
    <source>
        <strain evidence="6 7">ITR2</strain>
    </source>
</reference>
<keyword evidence="2" id="KW-0731">Sigma factor</keyword>
<evidence type="ECO:0000259" key="5">
    <source>
        <dbReference type="PROSITE" id="PS00716"/>
    </source>
</evidence>
<evidence type="ECO:0000256" key="4">
    <source>
        <dbReference type="ARBA" id="ARBA00023163"/>
    </source>
</evidence>
<dbReference type="NCBIfam" id="NF005413">
    <property type="entry name" value="PRK06986.1"/>
    <property type="match status" value="1"/>
</dbReference>
<comment type="caution">
    <text evidence="6">The sequence shown here is derived from an EMBL/GenBank/DDBJ whole genome shotgun (WGS) entry which is preliminary data.</text>
</comment>
<dbReference type="SUPFAM" id="SSF88946">
    <property type="entry name" value="Sigma2 domain of RNA polymerase sigma factors"/>
    <property type="match status" value="1"/>
</dbReference>
<feature type="domain" description="RNA polymerase sigma-70" evidence="5">
    <location>
        <begin position="224"/>
        <end position="250"/>
    </location>
</feature>
<keyword evidence="3" id="KW-0238">DNA-binding</keyword>
<dbReference type="InterPro" id="IPR000943">
    <property type="entry name" value="RNA_pol_sigma70"/>
</dbReference>
<evidence type="ECO:0000256" key="3">
    <source>
        <dbReference type="ARBA" id="ARBA00023125"/>
    </source>
</evidence>
<dbReference type="Gene3D" id="1.20.140.160">
    <property type="match status" value="1"/>
</dbReference>
<dbReference type="InterPro" id="IPR007627">
    <property type="entry name" value="RNA_pol_sigma70_r2"/>
</dbReference>
<dbReference type="PIRSF" id="PIRSF000770">
    <property type="entry name" value="RNA_pol_sigma-SigE/K"/>
    <property type="match status" value="1"/>
</dbReference>
<dbReference type="InterPro" id="IPR012845">
    <property type="entry name" value="RNA_pol_sigma_FliA_WhiG"/>
</dbReference>
<evidence type="ECO:0000313" key="7">
    <source>
        <dbReference type="Proteomes" id="UP000602284"/>
    </source>
</evidence>
<keyword evidence="4" id="KW-0804">Transcription</keyword>
<dbReference type="PANTHER" id="PTHR30385:SF7">
    <property type="entry name" value="RNA POLYMERASE SIGMA FACTOR FLIA"/>
    <property type="match status" value="1"/>
</dbReference>
<dbReference type="Pfam" id="PF04539">
    <property type="entry name" value="Sigma70_r3"/>
    <property type="match status" value="1"/>
</dbReference>
<dbReference type="NCBIfam" id="TIGR02479">
    <property type="entry name" value="FliA_WhiG"/>
    <property type="match status" value="1"/>
</dbReference>
<name>A0ABS1JF66_9BACL</name>
<gene>
    <name evidence="6" type="ORF">JJB07_20275</name>
</gene>
<accession>A0ABS1JF66</accession>
<dbReference type="EMBL" id="JAEQNB010000007">
    <property type="protein sequence ID" value="MBL0388937.1"/>
    <property type="molecule type" value="Genomic_DNA"/>
</dbReference>
<dbReference type="PRINTS" id="PR00046">
    <property type="entry name" value="SIGMA70FCT"/>
</dbReference>
<dbReference type="SUPFAM" id="SSF88659">
    <property type="entry name" value="Sigma3 and sigma4 domains of RNA polymerase sigma factors"/>
    <property type="match status" value="2"/>
</dbReference>
<dbReference type="InterPro" id="IPR013324">
    <property type="entry name" value="RNA_pol_sigma_r3/r4-like"/>
</dbReference>
<dbReference type="Proteomes" id="UP000602284">
    <property type="component" value="Unassembled WGS sequence"/>
</dbReference>
<dbReference type="Pfam" id="PF04542">
    <property type="entry name" value="Sigma70_r2"/>
    <property type="match status" value="1"/>
</dbReference>
<dbReference type="PANTHER" id="PTHR30385">
    <property type="entry name" value="SIGMA FACTOR F FLAGELLAR"/>
    <property type="match status" value="1"/>
</dbReference>
<dbReference type="InterPro" id="IPR013325">
    <property type="entry name" value="RNA_pol_sigma_r2"/>
</dbReference>
<dbReference type="NCBIfam" id="TIGR02937">
    <property type="entry name" value="sigma70-ECF"/>
    <property type="match status" value="1"/>
</dbReference>
<dbReference type="RefSeq" id="WP_201637933.1">
    <property type="nucleotide sequence ID" value="NZ_JAEQNB010000007.1"/>
</dbReference>
<sequence>MQELNHSFKEQTDLWTQYGQHRDKQSRDALVLAHLPLVHKVVRKMTSHWNGPINTDDLIGMGTLGLLDAVTRFDPARGYEFQTFATHRIRGAVLDGLRSLDWVPRSLRAKAKEIESAYAELEHRNLRSAKDEEIAERLGVSVAEFQNVLYELSVSPLVSLDGMLSNDDPGSDLKVADTIVDSNALQPHVELERADVQAILTGVLDRLPEKERLVVTLHYYEEFTFKEIAEILELSSSRVSQLHTKAIYRLRGALSRRKKELRA</sequence>
<evidence type="ECO:0000313" key="6">
    <source>
        <dbReference type="EMBL" id="MBL0388937.1"/>
    </source>
</evidence>
<proteinExistence type="predicted"/>
<keyword evidence="7" id="KW-1185">Reference proteome</keyword>
<dbReference type="Pfam" id="PF04545">
    <property type="entry name" value="Sigma70_r4"/>
    <property type="match status" value="1"/>
</dbReference>
<protein>
    <submittedName>
        <fullName evidence="6">FliA/WhiG family RNA polymerase sigma factor</fullName>
    </submittedName>
</protein>
<dbReference type="InterPro" id="IPR014284">
    <property type="entry name" value="RNA_pol_sigma-70_dom"/>
</dbReference>
<dbReference type="Gene3D" id="1.10.1740.10">
    <property type="match status" value="1"/>
</dbReference>
<dbReference type="InterPro" id="IPR007630">
    <property type="entry name" value="RNA_pol_sigma70_r4"/>
</dbReference>
<dbReference type="PROSITE" id="PS00716">
    <property type="entry name" value="SIGMA70_2"/>
    <property type="match status" value="1"/>
</dbReference>
<evidence type="ECO:0000256" key="2">
    <source>
        <dbReference type="ARBA" id="ARBA00023082"/>
    </source>
</evidence>
<keyword evidence="1" id="KW-0805">Transcription regulation</keyword>
<dbReference type="CDD" id="cd06171">
    <property type="entry name" value="Sigma70_r4"/>
    <property type="match status" value="1"/>
</dbReference>